<dbReference type="RefSeq" id="WP_177136667.1">
    <property type="nucleotide sequence ID" value="NZ_VYGV01000015.1"/>
</dbReference>
<dbReference type="Gene3D" id="2.60.40.2700">
    <property type="match status" value="1"/>
</dbReference>
<name>A0A7Y8GYB8_9BURK</name>
<dbReference type="Pfam" id="PF00353">
    <property type="entry name" value="HemolysinCabind"/>
    <property type="match status" value="6"/>
</dbReference>
<evidence type="ECO:0000313" key="4">
    <source>
        <dbReference type="Proteomes" id="UP000545507"/>
    </source>
</evidence>
<comment type="subcellular location">
    <subcellularLocation>
        <location evidence="1">Secreted</location>
    </subcellularLocation>
</comment>
<organism evidence="3 4">
    <name type="scientific">Hydrogenophaga aromaticivorans</name>
    <dbReference type="NCBI Taxonomy" id="2610898"/>
    <lineage>
        <taxon>Bacteria</taxon>
        <taxon>Pseudomonadati</taxon>
        <taxon>Pseudomonadota</taxon>
        <taxon>Betaproteobacteria</taxon>
        <taxon>Burkholderiales</taxon>
        <taxon>Comamonadaceae</taxon>
        <taxon>Hydrogenophaga</taxon>
    </lineage>
</organism>
<dbReference type="InterPro" id="IPR001343">
    <property type="entry name" value="Hemolysn_Ca-bd"/>
</dbReference>
<dbReference type="Proteomes" id="UP000545507">
    <property type="component" value="Unassembled WGS sequence"/>
</dbReference>
<dbReference type="InterPro" id="IPR050557">
    <property type="entry name" value="RTX_toxin/Mannuronan_C5-epim"/>
</dbReference>
<evidence type="ECO:0000256" key="1">
    <source>
        <dbReference type="ARBA" id="ARBA00004613"/>
    </source>
</evidence>
<proteinExistence type="predicted"/>
<dbReference type="PANTHER" id="PTHR38340:SF1">
    <property type="entry name" value="S-LAYER PROTEIN"/>
    <property type="match status" value="1"/>
</dbReference>
<dbReference type="PROSITE" id="PS00330">
    <property type="entry name" value="HEMOLYSIN_CALCIUM"/>
    <property type="match status" value="7"/>
</dbReference>
<dbReference type="AlphaFoldDB" id="A0A7Y8GYB8"/>
<evidence type="ECO:0008006" key="5">
    <source>
        <dbReference type="Google" id="ProtNLM"/>
    </source>
</evidence>
<dbReference type="GO" id="GO:0005576">
    <property type="term" value="C:extracellular region"/>
    <property type="evidence" value="ECO:0007669"/>
    <property type="project" value="UniProtKB-SubCell"/>
</dbReference>
<gene>
    <name evidence="3" type="ORF">F3K02_16120</name>
</gene>
<reference evidence="3 4" key="1">
    <citation type="submission" date="2019-09" db="EMBL/GenBank/DDBJ databases">
        <title>Hydrogenophaga aromatica sp. nov., isolated from a para-xylene-degrading enrichment culture.</title>
        <authorList>
            <person name="Tancsics A."/>
            <person name="Banerjee S."/>
        </authorList>
    </citation>
    <scope>NUCLEOTIDE SEQUENCE [LARGE SCALE GENOMIC DNA]</scope>
    <source>
        <strain evidence="3 4">D2P1</strain>
    </source>
</reference>
<accession>A0A7Y8GYB8</accession>
<sequence length="1005" mass="103887">MDENATTYWSIQADQLVMAPPLGPHQVVLTYVDNWVDPLSGMYLGGGFVLRVLGSNAAQFLTPGQIGSITFADGTTWNETEFPQMATAFMQTMPGQTFVGGSWGADYLQGGSGNETLLGNDGNDVLDGGAGNDWLDGGYGSDTYVLKAGGGSDTVIDFAGYQDNNRIVVAPGIGPDQVALFWSEGGPDPLTGQYIPSGFVLRLLGSNDELRFQPDGINEVLFSDGSTWSAADFPQLATAFMPAMPGQDFLGGSWQADYLQGAGGNETIVGNDGNDVLDGGAGNDWLDGGYGSDTYVLKAGGGSDTVLDFANYQDNNRIVVAPGISPDQVALFWSEGGPDPLTGQYIPSGFVLRLLGSNDEIRFQPDAVQEVLFGNGTVWNSAQFPQLSMAFMQAMPGQDFLGGSWQADYLQGGSGNETLLGTDGNDVLDGGAGNDWLDGGYGSDTYVLKAGGGSDTVLDFANYQDNNRIVVAPGISPDQVELYVQDHHVDPITGQTVFQLQTVLRLSGTQDEIRFLDDTIQSIVFADGTRWGREIIQAAALRPNSGPTGEVLVQGEAEAGQTLLASHTLADADGMGTVHYQWRVDGNAIEGATEDHYTLRATDVSQTVDVEVRYVDGYGALEAVTSASTAPVAPTNLNWTGSAGADIFIGSLGHDTLNGQAGNDTLTGRSGNDVLIGGAGVDRLDGGDGSDLYLVSIASEHTAAEFADSGTQGVDEVRFAATASSTLTLYAGDAGVERVVIGTGIGAEAISSGTLSLHVNAAAVGNGLTMVGNAGNNRLTGTAFADTLDGCLGIDTLVGGAGNDTYWVNHASDVVSEGTGAGTDTVMATVGFTLSGNVERLTLLGTAALNGNGNTLDNWLIGNEGANLLSGLTGNDVLDGGAGADKLNGGRGNDVLTGGAGNDVFRFADTLGSTNVDTVTDWAVGDRFELENAIFTRLTSTGALASTRFAANDMGRAMDANDHVVYNTTTGALSYDADGSGAGAAVQIATLVGIPTLSAADFTIT</sequence>
<dbReference type="Gene3D" id="2.150.10.10">
    <property type="entry name" value="Serralysin-like metalloprotease, C-terminal"/>
    <property type="match status" value="6"/>
</dbReference>
<keyword evidence="4" id="KW-1185">Reference proteome</keyword>
<dbReference type="PANTHER" id="PTHR38340">
    <property type="entry name" value="S-LAYER PROTEIN"/>
    <property type="match status" value="1"/>
</dbReference>
<keyword evidence="2" id="KW-0964">Secreted</keyword>
<dbReference type="EMBL" id="VYGV01000015">
    <property type="protein sequence ID" value="NWF46766.1"/>
    <property type="molecule type" value="Genomic_DNA"/>
</dbReference>
<comment type="caution">
    <text evidence="3">The sequence shown here is derived from an EMBL/GenBank/DDBJ whole genome shotgun (WGS) entry which is preliminary data.</text>
</comment>
<dbReference type="GO" id="GO:0005509">
    <property type="term" value="F:calcium ion binding"/>
    <property type="evidence" value="ECO:0007669"/>
    <property type="project" value="InterPro"/>
</dbReference>
<dbReference type="InterPro" id="IPR011049">
    <property type="entry name" value="Serralysin-like_metalloprot_C"/>
</dbReference>
<dbReference type="SUPFAM" id="SSF51120">
    <property type="entry name" value="beta-Roll"/>
    <property type="match status" value="6"/>
</dbReference>
<evidence type="ECO:0000313" key="3">
    <source>
        <dbReference type="EMBL" id="NWF46766.1"/>
    </source>
</evidence>
<evidence type="ECO:0000256" key="2">
    <source>
        <dbReference type="ARBA" id="ARBA00022525"/>
    </source>
</evidence>
<dbReference type="PRINTS" id="PR00313">
    <property type="entry name" value="CABNDNGRPT"/>
</dbReference>
<protein>
    <recommendedName>
        <fullName evidence="5">Calcium-binding protein</fullName>
    </recommendedName>
</protein>
<dbReference type="InterPro" id="IPR018511">
    <property type="entry name" value="Hemolysin-typ_Ca-bd_CS"/>
</dbReference>